<dbReference type="EMBL" id="CP063231">
    <property type="protein sequence ID" value="URL57537.1"/>
    <property type="molecule type" value="Genomic_DNA"/>
</dbReference>
<keyword evidence="1" id="KW-0732">Signal</keyword>
<dbReference type="SUPFAM" id="SSF49299">
    <property type="entry name" value="PKD domain"/>
    <property type="match status" value="1"/>
</dbReference>
<proteinExistence type="predicted"/>
<name>A0ABY4T0D7_9GAMM</name>
<sequence length="383" mass="40257">MNLSTYGFRSSLLATALAVATAAASPAFADSAIYGGGPFYSGGTAVMNDLRASGFTTVMLWSIHVDANGDLNLNDQKLISNGTYIGSNTNWSAQLQMLKQAPTSIDRIEVSIGSGGVADFEHIRDLANSTAPGGGTGADSILYRNFAVLKQLTGADAANFDDESAYDLASATAFGQMLAGQGYRITFVPYTNQAFWSSLKSNLAGSVDRIYLQVYDGGASNDPKQWSTAMGMTVRPGLWSLHGTGCRSGDSPSSVKTKMSAWKKSTGIPGGFMWLYDDIQACSTQGRETSDYAAAINSAVATLSPRADFGASSQGLTSHFTGQVEVGDARIASQRWTFGDGTQATGEAPTHTYAAPGTYPVTLTVTDAQGATHIRTRTVTVVR</sequence>
<dbReference type="Proteomes" id="UP001056681">
    <property type="component" value="Chromosome"/>
</dbReference>
<dbReference type="Gene3D" id="3.20.20.80">
    <property type="entry name" value="Glycosidases"/>
    <property type="match status" value="1"/>
</dbReference>
<protein>
    <submittedName>
        <fullName evidence="3">PKD domain-containing protein</fullName>
    </submittedName>
</protein>
<organism evidence="3 4">
    <name type="scientific">Luteibacter flocculans</name>
    <dbReference type="NCBI Taxonomy" id="2780091"/>
    <lineage>
        <taxon>Bacteria</taxon>
        <taxon>Pseudomonadati</taxon>
        <taxon>Pseudomonadota</taxon>
        <taxon>Gammaproteobacteria</taxon>
        <taxon>Lysobacterales</taxon>
        <taxon>Rhodanobacteraceae</taxon>
        <taxon>Luteibacter</taxon>
    </lineage>
</organism>
<evidence type="ECO:0000313" key="3">
    <source>
        <dbReference type="EMBL" id="URL57537.1"/>
    </source>
</evidence>
<gene>
    <name evidence="3" type="ORF">IM816_12990</name>
</gene>
<dbReference type="SMART" id="SM00089">
    <property type="entry name" value="PKD"/>
    <property type="match status" value="1"/>
</dbReference>
<feature type="chain" id="PRO_5046014670" evidence="1">
    <location>
        <begin position="30"/>
        <end position="383"/>
    </location>
</feature>
<dbReference type="PROSITE" id="PS50093">
    <property type="entry name" value="PKD"/>
    <property type="match status" value="1"/>
</dbReference>
<accession>A0ABY4T0D7</accession>
<dbReference type="InterPro" id="IPR022409">
    <property type="entry name" value="PKD/Chitinase_dom"/>
</dbReference>
<dbReference type="InterPro" id="IPR013783">
    <property type="entry name" value="Ig-like_fold"/>
</dbReference>
<evidence type="ECO:0000259" key="2">
    <source>
        <dbReference type="PROSITE" id="PS50093"/>
    </source>
</evidence>
<reference evidence="3" key="1">
    <citation type="submission" date="2020-10" db="EMBL/GenBank/DDBJ databases">
        <title>Whole-genome sequence of Luteibacter sp. EIF3.</title>
        <authorList>
            <person name="Friedrich I."/>
            <person name="Hertel R."/>
            <person name="Daniel R."/>
        </authorList>
    </citation>
    <scope>NUCLEOTIDE SEQUENCE</scope>
    <source>
        <strain evidence="3">EIF3</strain>
    </source>
</reference>
<keyword evidence="4" id="KW-1185">Reference proteome</keyword>
<dbReference type="InterPro" id="IPR000601">
    <property type="entry name" value="PKD_dom"/>
</dbReference>
<evidence type="ECO:0000256" key="1">
    <source>
        <dbReference type="SAM" id="SignalP"/>
    </source>
</evidence>
<dbReference type="CDD" id="cd00146">
    <property type="entry name" value="PKD"/>
    <property type="match status" value="1"/>
</dbReference>
<dbReference type="Pfam" id="PF18911">
    <property type="entry name" value="PKD_4"/>
    <property type="match status" value="1"/>
</dbReference>
<evidence type="ECO:0000313" key="4">
    <source>
        <dbReference type="Proteomes" id="UP001056681"/>
    </source>
</evidence>
<dbReference type="RefSeq" id="WP_250338407.1">
    <property type="nucleotide sequence ID" value="NZ_CP063231.1"/>
</dbReference>
<dbReference type="InterPro" id="IPR035986">
    <property type="entry name" value="PKD_dom_sf"/>
</dbReference>
<dbReference type="InterPro" id="IPR017853">
    <property type="entry name" value="GH"/>
</dbReference>
<feature type="domain" description="PKD" evidence="2">
    <location>
        <begin position="325"/>
        <end position="383"/>
    </location>
</feature>
<feature type="signal peptide" evidence="1">
    <location>
        <begin position="1"/>
        <end position="29"/>
    </location>
</feature>
<dbReference type="SUPFAM" id="SSF51445">
    <property type="entry name" value="(Trans)glycosidases"/>
    <property type="match status" value="1"/>
</dbReference>
<dbReference type="Gene3D" id="2.60.40.10">
    <property type="entry name" value="Immunoglobulins"/>
    <property type="match status" value="1"/>
</dbReference>